<dbReference type="AlphaFoldDB" id="A0AAD5TUL8"/>
<organism evidence="3 4">
    <name type="scientific">Clydaea vesicula</name>
    <dbReference type="NCBI Taxonomy" id="447962"/>
    <lineage>
        <taxon>Eukaryota</taxon>
        <taxon>Fungi</taxon>
        <taxon>Fungi incertae sedis</taxon>
        <taxon>Chytridiomycota</taxon>
        <taxon>Chytridiomycota incertae sedis</taxon>
        <taxon>Chytridiomycetes</taxon>
        <taxon>Lobulomycetales</taxon>
        <taxon>Lobulomycetaceae</taxon>
        <taxon>Clydaea</taxon>
    </lineage>
</organism>
<dbReference type="Pfam" id="PF00400">
    <property type="entry name" value="WD40"/>
    <property type="match status" value="2"/>
</dbReference>
<proteinExistence type="predicted"/>
<evidence type="ECO:0000256" key="1">
    <source>
        <dbReference type="PROSITE-ProRule" id="PRU00221"/>
    </source>
</evidence>
<dbReference type="Gene3D" id="2.130.10.10">
    <property type="entry name" value="YVTN repeat-like/Quinoprotein amine dehydrogenase"/>
    <property type="match status" value="2"/>
</dbReference>
<keyword evidence="1" id="KW-0853">WD repeat</keyword>
<dbReference type="GO" id="GO:0000109">
    <property type="term" value="C:nucleotide-excision repair complex"/>
    <property type="evidence" value="ECO:0007669"/>
    <property type="project" value="TreeGrafter"/>
</dbReference>
<dbReference type="InterPro" id="IPR036322">
    <property type="entry name" value="WD40_repeat_dom_sf"/>
</dbReference>
<feature type="repeat" description="WD" evidence="1">
    <location>
        <begin position="260"/>
        <end position="301"/>
    </location>
</feature>
<dbReference type="SMART" id="SM00320">
    <property type="entry name" value="WD40"/>
    <property type="match status" value="5"/>
</dbReference>
<feature type="compositionally biased region" description="Polar residues" evidence="2">
    <location>
        <begin position="409"/>
        <end position="419"/>
    </location>
</feature>
<name>A0AAD5TUL8_9FUNG</name>
<dbReference type="PANTHER" id="PTHR46202:SF1">
    <property type="entry name" value="DNA EXCISION REPAIR PROTEIN ERCC-8"/>
    <property type="match status" value="1"/>
</dbReference>
<dbReference type="SUPFAM" id="SSF50978">
    <property type="entry name" value="WD40 repeat-like"/>
    <property type="match status" value="1"/>
</dbReference>
<evidence type="ECO:0000256" key="2">
    <source>
        <dbReference type="SAM" id="MobiDB-lite"/>
    </source>
</evidence>
<reference evidence="3" key="1">
    <citation type="submission" date="2020-05" db="EMBL/GenBank/DDBJ databases">
        <title>Phylogenomic resolution of chytrid fungi.</title>
        <authorList>
            <person name="Stajich J.E."/>
            <person name="Amses K."/>
            <person name="Simmons R."/>
            <person name="Seto K."/>
            <person name="Myers J."/>
            <person name="Bonds A."/>
            <person name="Quandt C.A."/>
            <person name="Barry K."/>
            <person name="Liu P."/>
            <person name="Grigoriev I."/>
            <person name="Longcore J.E."/>
            <person name="James T.Y."/>
        </authorList>
    </citation>
    <scope>NUCLEOTIDE SEQUENCE</scope>
    <source>
        <strain evidence="3">JEL0476</strain>
    </source>
</reference>
<protein>
    <submittedName>
        <fullName evidence="3">DNA excision repair protein ERCC-8</fullName>
    </submittedName>
</protein>
<dbReference type="GO" id="GO:0031464">
    <property type="term" value="C:Cul4A-RING E3 ubiquitin ligase complex"/>
    <property type="evidence" value="ECO:0007669"/>
    <property type="project" value="TreeGrafter"/>
</dbReference>
<dbReference type="GO" id="GO:0043161">
    <property type="term" value="P:proteasome-mediated ubiquitin-dependent protein catabolic process"/>
    <property type="evidence" value="ECO:0007669"/>
    <property type="project" value="TreeGrafter"/>
</dbReference>
<keyword evidence="4" id="KW-1185">Reference proteome</keyword>
<gene>
    <name evidence="3" type="primary">ERCC8</name>
    <name evidence="3" type="ORF">HK099_000827</name>
</gene>
<dbReference type="InterPro" id="IPR015943">
    <property type="entry name" value="WD40/YVTN_repeat-like_dom_sf"/>
</dbReference>
<evidence type="ECO:0000313" key="3">
    <source>
        <dbReference type="EMBL" id="KAJ3205436.1"/>
    </source>
</evidence>
<dbReference type="InterPro" id="IPR042238">
    <property type="entry name" value="Rad28/ERCC8/Ckn1/ATCSA-1"/>
</dbReference>
<dbReference type="EMBL" id="JADGJW010001204">
    <property type="protein sequence ID" value="KAJ3205436.1"/>
    <property type="molecule type" value="Genomic_DNA"/>
</dbReference>
<feature type="region of interest" description="Disordered" evidence="2">
    <location>
        <begin position="409"/>
        <end position="437"/>
    </location>
</feature>
<dbReference type="PANTHER" id="PTHR46202">
    <property type="entry name" value="DNA EXCISION REPAIR PROTEIN ERCC-8"/>
    <property type="match status" value="1"/>
</dbReference>
<evidence type="ECO:0000313" key="4">
    <source>
        <dbReference type="Proteomes" id="UP001211065"/>
    </source>
</evidence>
<accession>A0AAD5TUL8</accession>
<dbReference type="InterPro" id="IPR001680">
    <property type="entry name" value="WD40_rpt"/>
</dbReference>
<comment type="caution">
    <text evidence="3">The sequence shown here is derived from an EMBL/GenBank/DDBJ whole genome shotgun (WGS) entry which is preliminary data.</text>
</comment>
<dbReference type="GO" id="GO:0006283">
    <property type="term" value="P:transcription-coupled nucleotide-excision repair"/>
    <property type="evidence" value="ECO:0007669"/>
    <property type="project" value="InterPro"/>
</dbReference>
<dbReference type="GO" id="GO:0000209">
    <property type="term" value="P:protein polyubiquitination"/>
    <property type="evidence" value="ECO:0007669"/>
    <property type="project" value="TreeGrafter"/>
</dbReference>
<dbReference type="Proteomes" id="UP001211065">
    <property type="component" value="Unassembled WGS sequence"/>
</dbReference>
<sequence length="437" mass="50378">MHQQNLFLYHQSNQLCFGNNFNYLKKKQSFLKKNSKINNAYNYNLNFETQQKKKFKFNNHPNDNSKCCLIQSSNLNLSSLSKHINYLNLKNLKLKNLTNFIQPKDEGKINSITIDKSDNKYLLCANSNLTLSIYDLDDPQYSQVQENSKDSTSCKNNTIIFNPICTKKNSNKYAVTGLNWFPFDTGMFTTSSWDGFVNLWDTNRMETVLSFNLEGKKVYSHSISMSSSNEFELASGDFNNTIKTWDIRKGNACLNTLEFESHHQHSITGLTYTSNGHHILSTSSDKNLRLIDSQSLKAINDIVYDTDFSVYRSTILIKPLIFDLNYLEQSMCFLQGKNYSLDFFEIFNGGQSKLNLSGGHFKNLITFDFRYNNDLVEIYTGGADNQILAWKNNIKNNKNNVIYENQISSPQQKSDQNFESIGESENLMDNWSDTDDE</sequence>
<dbReference type="PROSITE" id="PS50082">
    <property type="entry name" value="WD_REPEATS_2"/>
    <property type="match status" value="1"/>
</dbReference>